<name>A0ABU4U0V8_9PSEU</name>
<proteinExistence type="inferred from homology"/>
<organism evidence="7 8">
    <name type="scientific">Lentzea kristufekii</name>
    <dbReference type="NCBI Taxonomy" id="3095430"/>
    <lineage>
        <taxon>Bacteria</taxon>
        <taxon>Bacillati</taxon>
        <taxon>Actinomycetota</taxon>
        <taxon>Actinomycetes</taxon>
        <taxon>Pseudonocardiales</taxon>
        <taxon>Pseudonocardiaceae</taxon>
        <taxon>Lentzea</taxon>
    </lineage>
</organism>
<dbReference type="Gene3D" id="3.40.50.150">
    <property type="entry name" value="Vaccinia Virus protein VP39"/>
    <property type="match status" value="1"/>
</dbReference>
<dbReference type="EMBL" id="JAXAVV010000017">
    <property type="protein sequence ID" value="MDX8053757.1"/>
    <property type="molecule type" value="Genomic_DNA"/>
</dbReference>
<evidence type="ECO:0000313" key="8">
    <source>
        <dbReference type="Proteomes" id="UP001271792"/>
    </source>
</evidence>
<dbReference type="InterPro" id="IPR029063">
    <property type="entry name" value="SAM-dependent_MTases_sf"/>
</dbReference>
<evidence type="ECO:0000256" key="2">
    <source>
        <dbReference type="ARBA" id="ARBA00022679"/>
    </source>
</evidence>
<comment type="caution">
    <text evidence="7">The sequence shown here is derived from an EMBL/GenBank/DDBJ whole genome shotgun (WGS) entry which is preliminary data.</text>
</comment>
<protein>
    <submittedName>
        <fullName evidence="7">DNA cytosine methyltransferase</fullName>
    </submittedName>
</protein>
<evidence type="ECO:0000256" key="5">
    <source>
        <dbReference type="PROSITE-ProRule" id="PRU01016"/>
    </source>
</evidence>
<dbReference type="PROSITE" id="PS00094">
    <property type="entry name" value="C5_MTASE_1"/>
    <property type="match status" value="1"/>
</dbReference>
<gene>
    <name evidence="7" type="ORF">SK571_30685</name>
</gene>
<feature type="compositionally biased region" description="Basic and acidic residues" evidence="6">
    <location>
        <begin position="239"/>
        <end position="256"/>
    </location>
</feature>
<comment type="similarity">
    <text evidence="5">Belongs to the class I-like SAM-binding methyltransferase superfamily. C5-methyltransferase family.</text>
</comment>
<reference evidence="7 8" key="1">
    <citation type="submission" date="2023-11" db="EMBL/GenBank/DDBJ databases">
        <title>Lentzea sokolovensis, sp. nov., Lentzea kristufkii, sp. nov., and Lentzea miocenensis, sp. nov., rare actinobacteria from Sokolov Coal Basin, Miocene lacustrine sediment, Czech Republic.</title>
        <authorList>
            <person name="Lara A."/>
            <person name="Kotroba L."/>
            <person name="Nouioui I."/>
            <person name="Neumann-Schaal M."/>
            <person name="Mast Y."/>
            <person name="Chronakova A."/>
        </authorList>
    </citation>
    <scope>NUCLEOTIDE SEQUENCE [LARGE SCALE GENOMIC DNA]</scope>
    <source>
        <strain evidence="7 8">BCCO 10_0798</strain>
    </source>
</reference>
<keyword evidence="3 5" id="KW-0949">S-adenosyl-L-methionine</keyword>
<feature type="region of interest" description="Disordered" evidence="6">
    <location>
        <begin position="204"/>
        <end position="367"/>
    </location>
</feature>
<keyword evidence="1 5" id="KW-0489">Methyltransferase</keyword>
<evidence type="ECO:0000256" key="1">
    <source>
        <dbReference type="ARBA" id="ARBA00022603"/>
    </source>
</evidence>
<dbReference type="GO" id="GO:0032259">
    <property type="term" value="P:methylation"/>
    <property type="evidence" value="ECO:0007669"/>
    <property type="project" value="UniProtKB-KW"/>
</dbReference>
<feature type="active site" evidence="5">
    <location>
        <position position="107"/>
    </location>
</feature>
<keyword evidence="8" id="KW-1185">Reference proteome</keyword>
<feature type="compositionally biased region" description="Basic and acidic residues" evidence="6">
    <location>
        <begin position="322"/>
        <end position="331"/>
    </location>
</feature>
<keyword evidence="4" id="KW-0680">Restriction system</keyword>
<dbReference type="GO" id="GO:0008168">
    <property type="term" value="F:methyltransferase activity"/>
    <property type="evidence" value="ECO:0007669"/>
    <property type="project" value="UniProtKB-KW"/>
</dbReference>
<dbReference type="Pfam" id="PF00145">
    <property type="entry name" value="DNA_methylase"/>
    <property type="match status" value="1"/>
</dbReference>
<keyword evidence="2 5" id="KW-0808">Transferase</keyword>
<dbReference type="Proteomes" id="UP001271792">
    <property type="component" value="Unassembled WGS sequence"/>
</dbReference>
<feature type="compositionally biased region" description="Basic and acidic residues" evidence="6">
    <location>
        <begin position="269"/>
        <end position="281"/>
    </location>
</feature>
<feature type="compositionally biased region" description="Polar residues" evidence="6">
    <location>
        <begin position="339"/>
        <end position="353"/>
    </location>
</feature>
<evidence type="ECO:0000313" key="7">
    <source>
        <dbReference type="EMBL" id="MDX8053757.1"/>
    </source>
</evidence>
<evidence type="ECO:0000256" key="3">
    <source>
        <dbReference type="ARBA" id="ARBA00022691"/>
    </source>
</evidence>
<reference evidence="7 8" key="2">
    <citation type="submission" date="2023-11" db="EMBL/GenBank/DDBJ databases">
        <authorList>
            <person name="Lara A.C."/>
            <person name="Chronakova A."/>
        </authorList>
    </citation>
    <scope>NUCLEOTIDE SEQUENCE [LARGE SCALE GENOMIC DNA]</scope>
    <source>
        <strain evidence="7 8">BCCO 10_0798</strain>
    </source>
</reference>
<dbReference type="RefSeq" id="WP_319987561.1">
    <property type="nucleotide sequence ID" value="NZ_JAXAVV010000017.1"/>
</dbReference>
<sequence>MNAPPHRARRGPQPTPGTVITALPQTLRVPESLGPVVGSVCTGYGGLDLGVLAAFGGGRIAWCADPDPHIRQILDARMPGVPNLGDLRAIDWTAVEPVDVFTAGWPCQDISAAGRRAGIEKGTRSGLWTNVVEGIRILRPALCVLENVSALRWRNGGLHRVLGDLAEAGYDALWHSVRAADVGCAHRRERVFLLAWPRTPVAANAADSASTRWRSPRCGRPDTPPGAGAPGQPARRGARRCEAVAHTDGDQPERRRGSQPLAATSGEAPRTRDQRQRDGHAVVHRGQTAVDSHGVGRESVHPLHPRWWPIADGSVPTPADAGHVEQPRNEAADGPPADTASNRRNQRLSSATRFQGRPDAAVGDHPTAVPRHAERHCLASEEDSATELTAPPSAAHAAVDWGEYAPAVQRWERLLGRPAPYPTQPGQHGRPVLAPAFVEHLMGLPQGWVTDLALPRTAQLRALGNGVVPQQAAHAVCLLLDDLAELLGIRTNTNHRPQTGQEVTAA</sequence>
<evidence type="ECO:0000256" key="4">
    <source>
        <dbReference type="ARBA" id="ARBA00022747"/>
    </source>
</evidence>
<dbReference type="PROSITE" id="PS51679">
    <property type="entry name" value="SAM_MT_C5"/>
    <property type="match status" value="1"/>
</dbReference>
<evidence type="ECO:0000256" key="6">
    <source>
        <dbReference type="SAM" id="MobiDB-lite"/>
    </source>
</evidence>
<dbReference type="SUPFAM" id="SSF53335">
    <property type="entry name" value="S-adenosyl-L-methionine-dependent methyltransferases"/>
    <property type="match status" value="1"/>
</dbReference>
<accession>A0ABU4U0V8</accession>
<dbReference type="InterPro" id="IPR018117">
    <property type="entry name" value="C5_DNA_meth_AS"/>
</dbReference>
<dbReference type="InterPro" id="IPR001525">
    <property type="entry name" value="C5_MeTfrase"/>
</dbReference>